<proteinExistence type="predicted"/>
<reference evidence="2 3" key="1">
    <citation type="submission" date="2018-03" db="EMBL/GenBank/DDBJ databases">
        <title>Genomic Encyclopedia of Archaeal and Bacterial Type Strains, Phase II (KMG-II): from individual species to whole genera.</title>
        <authorList>
            <person name="Goeker M."/>
        </authorList>
    </citation>
    <scope>NUCLEOTIDE SEQUENCE [LARGE SCALE GENOMIC DNA]</scope>
    <source>
        <strain evidence="2 3">DSM 28229</strain>
    </source>
</reference>
<keyword evidence="1" id="KW-0812">Transmembrane</keyword>
<protein>
    <submittedName>
        <fullName evidence="2">Uncharacterized protein</fullName>
    </submittedName>
</protein>
<keyword evidence="1" id="KW-1133">Transmembrane helix</keyword>
<dbReference type="EMBL" id="QGDO01000008">
    <property type="protein sequence ID" value="PWJ38015.1"/>
    <property type="molecule type" value="Genomic_DNA"/>
</dbReference>
<gene>
    <name evidence="2" type="ORF">BC781_108150</name>
</gene>
<name>A0A315Z5B9_SEDFL</name>
<dbReference type="RefSeq" id="WP_109622253.1">
    <property type="nucleotide sequence ID" value="NZ_QGDO01000008.1"/>
</dbReference>
<keyword evidence="3" id="KW-1185">Reference proteome</keyword>
<evidence type="ECO:0000313" key="3">
    <source>
        <dbReference type="Proteomes" id="UP000245535"/>
    </source>
</evidence>
<accession>A0A315Z5B9</accession>
<organism evidence="2 3">
    <name type="scientific">Sediminitomix flava</name>
    <dbReference type="NCBI Taxonomy" id="379075"/>
    <lineage>
        <taxon>Bacteria</taxon>
        <taxon>Pseudomonadati</taxon>
        <taxon>Bacteroidota</taxon>
        <taxon>Cytophagia</taxon>
        <taxon>Cytophagales</taxon>
        <taxon>Flammeovirgaceae</taxon>
        <taxon>Sediminitomix</taxon>
    </lineage>
</organism>
<comment type="caution">
    <text evidence="2">The sequence shown here is derived from an EMBL/GenBank/DDBJ whole genome shotgun (WGS) entry which is preliminary data.</text>
</comment>
<evidence type="ECO:0000313" key="2">
    <source>
        <dbReference type="EMBL" id="PWJ38015.1"/>
    </source>
</evidence>
<dbReference type="Proteomes" id="UP000245535">
    <property type="component" value="Unassembled WGS sequence"/>
</dbReference>
<evidence type="ECO:0000256" key="1">
    <source>
        <dbReference type="SAM" id="Phobius"/>
    </source>
</evidence>
<sequence>MLNAKKILLFIFFAHFSIISIHNIHLFGSYHKFLEHEETAAHINPVGKFVIETVKNSEFNEHFTDFLRFYTTLNSTTKGFAFFSPNLYSFSQDLHFYDQDGNELAFPLDGFESVPKTYTFSAHFVKFIINNKMKDEVLKSISNFYLNKYTDVEEVNLIVKSRTNDRLRAENKVEYDEFFTHKIVKK</sequence>
<keyword evidence="1" id="KW-0472">Membrane</keyword>
<feature type="transmembrane region" description="Helical" evidence="1">
    <location>
        <begin position="7"/>
        <end position="28"/>
    </location>
</feature>
<dbReference type="AlphaFoldDB" id="A0A315Z5B9"/>